<dbReference type="GO" id="GO:0004540">
    <property type="term" value="F:RNA nuclease activity"/>
    <property type="evidence" value="ECO:0007669"/>
    <property type="project" value="InterPro"/>
</dbReference>
<dbReference type="InterPro" id="IPR044153">
    <property type="entry name" value="PIN_Pae0151-like"/>
</dbReference>
<evidence type="ECO:0000256" key="5">
    <source>
        <dbReference type="ARBA" id="ARBA00022842"/>
    </source>
</evidence>
<comment type="caution">
    <text evidence="8">The sequence shown here is derived from an EMBL/GenBank/DDBJ whole genome shotgun (WGS) entry which is preliminary data.</text>
</comment>
<dbReference type="RefSeq" id="WP_080462455.1">
    <property type="nucleotide sequence ID" value="NZ_BMNJ01000004.1"/>
</dbReference>
<dbReference type="GO" id="GO:0000287">
    <property type="term" value="F:magnesium ion binding"/>
    <property type="evidence" value="ECO:0007669"/>
    <property type="project" value="UniProtKB-UniRule"/>
</dbReference>
<evidence type="ECO:0000256" key="4">
    <source>
        <dbReference type="ARBA" id="ARBA00022801"/>
    </source>
</evidence>
<dbReference type="Gene3D" id="3.40.50.1010">
    <property type="entry name" value="5'-nuclease"/>
    <property type="match status" value="1"/>
</dbReference>
<dbReference type="InterPro" id="IPR051619">
    <property type="entry name" value="TypeII_TA_RNase_PINc/VapC"/>
</dbReference>
<dbReference type="EMBL" id="BMNJ01000004">
    <property type="protein sequence ID" value="GGO98456.1"/>
    <property type="molecule type" value="Genomic_DNA"/>
</dbReference>
<dbReference type="PANTHER" id="PTHR35901:SF1">
    <property type="entry name" value="EXONUCLEASE VAPC9"/>
    <property type="match status" value="1"/>
</dbReference>
<evidence type="ECO:0000256" key="3">
    <source>
        <dbReference type="ARBA" id="ARBA00022723"/>
    </source>
</evidence>
<feature type="binding site" evidence="6">
    <location>
        <position position="5"/>
    </location>
    <ligand>
        <name>Mg(2+)</name>
        <dbReference type="ChEBI" id="CHEBI:18420"/>
    </ligand>
</feature>
<evidence type="ECO:0000259" key="7">
    <source>
        <dbReference type="Pfam" id="PF01850"/>
    </source>
</evidence>
<reference evidence="8" key="1">
    <citation type="journal article" date="2014" name="Int. J. Syst. Evol. Microbiol.">
        <title>Complete genome sequence of Corynebacterium casei LMG S-19264T (=DSM 44701T), isolated from a smear-ripened cheese.</title>
        <authorList>
            <consortium name="US DOE Joint Genome Institute (JGI-PGF)"/>
            <person name="Walter F."/>
            <person name="Albersmeier A."/>
            <person name="Kalinowski J."/>
            <person name="Ruckert C."/>
        </authorList>
    </citation>
    <scope>NUCLEOTIDE SEQUENCE</scope>
    <source>
        <strain evidence="8">CGMCC 4.7372</strain>
    </source>
</reference>
<gene>
    <name evidence="6" type="primary">vapC</name>
    <name evidence="8" type="ORF">GCM10011612_13400</name>
</gene>
<protein>
    <recommendedName>
        <fullName evidence="6">Ribonuclease VapC</fullName>
        <shortName evidence="6">RNase VapC</shortName>
        <ecNumber evidence="6">3.1.-.-</ecNumber>
    </recommendedName>
    <alternativeName>
        <fullName evidence="6">Toxin VapC</fullName>
    </alternativeName>
</protein>
<accession>A0A8H9H8Y6</accession>
<evidence type="ECO:0000256" key="2">
    <source>
        <dbReference type="ARBA" id="ARBA00022722"/>
    </source>
</evidence>
<dbReference type="PANTHER" id="PTHR35901">
    <property type="entry name" value="RIBONUCLEASE VAPC3"/>
    <property type="match status" value="1"/>
</dbReference>
<dbReference type="OrthoDB" id="4377304at2"/>
<feature type="domain" description="PIN" evidence="7">
    <location>
        <begin position="2"/>
        <end position="115"/>
    </location>
</feature>
<organism evidence="8 9">
    <name type="scientific">Actinomyces gaoshouyii</name>
    <dbReference type="NCBI Taxonomy" id="1960083"/>
    <lineage>
        <taxon>Bacteria</taxon>
        <taxon>Bacillati</taxon>
        <taxon>Actinomycetota</taxon>
        <taxon>Actinomycetes</taxon>
        <taxon>Actinomycetales</taxon>
        <taxon>Actinomycetaceae</taxon>
        <taxon>Actinomyces</taxon>
    </lineage>
</organism>
<dbReference type="InterPro" id="IPR002716">
    <property type="entry name" value="PIN_dom"/>
</dbReference>
<dbReference type="HAMAP" id="MF_00265">
    <property type="entry name" value="VapC_Nob1"/>
    <property type="match status" value="1"/>
</dbReference>
<dbReference type="InterPro" id="IPR029060">
    <property type="entry name" value="PIN-like_dom_sf"/>
</dbReference>
<evidence type="ECO:0000313" key="9">
    <source>
        <dbReference type="Proteomes" id="UP000614239"/>
    </source>
</evidence>
<evidence type="ECO:0000256" key="1">
    <source>
        <dbReference type="ARBA" id="ARBA00022649"/>
    </source>
</evidence>
<dbReference type="Pfam" id="PF01850">
    <property type="entry name" value="PIN"/>
    <property type="match status" value="1"/>
</dbReference>
<evidence type="ECO:0000313" key="8">
    <source>
        <dbReference type="EMBL" id="GGO98456.1"/>
    </source>
</evidence>
<comment type="function">
    <text evidence="6">Toxic component of a toxin-antitoxin (TA) system. An RNase.</text>
</comment>
<dbReference type="GO" id="GO:0016787">
    <property type="term" value="F:hydrolase activity"/>
    <property type="evidence" value="ECO:0007669"/>
    <property type="project" value="UniProtKB-KW"/>
</dbReference>
<keyword evidence="6" id="KW-0800">Toxin</keyword>
<dbReference type="Proteomes" id="UP000614239">
    <property type="component" value="Unassembled WGS sequence"/>
</dbReference>
<name>A0A8H9H8Y6_9ACTO</name>
<comment type="cofactor">
    <cofactor evidence="6">
        <name>Mg(2+)</name>
        <dbReference type="ChEBI" id="CHEBI:18420"/>
    </cofactor>
</comment>
<feature type="binding site" evidence="6">
    <location>
        <position position="93"/>
    </location>
    <ligand>
        <name>Mg(2+)</name>
        <dbReference type="ChEBI" id="CHEBI:18420"/>
    </ligand>
</feature>
<keyword evidence="4 6" id="KW-0378">Hydrolase</keyword>
<sequence>MIVIDTSALIEGLVGRTPSVRLLDLLAGELAAPQVIDFEVLSALRGMVLGGLLSLDEAQEARRFFYELTIWRYEGAPLAERIWELRHQYTAHDAAYLALAESLDSPVVTCDRKLDAGGHRAEVLLLPRSN</sequence>
<dbReference type="EC" id="3.1.-.-" evidence="6"/>
<dbReference type="SUPFAM" id="SSF88723">
    <property type="entry name" value="PIN domain-like"/>
    <property type="match status" value="1"/>
</dbReference>
<comment type="similarity">
    <text evidence="6">Belongs to the PINc/VapC protein family.</text>
</comment>
<reference evidence="8" key="2">
    <citation type="submission" date="2020-09" db="EMBL/GenBank/DDBJ databases">
        <authorList>
            <person name="Sun Q."/>
            <person name="Zhou Y."/>
        </authorList>
    </citation>
    <scope>NUCLEOTIDE SEQUENCE</scope>
    <source>
        <strain evidence="8">CGMCC 4.7372</strain>
    </source>
</reference>
<dbReference type="InterPro" id="IPR022907">
    <property type="entry name" value="VapC_family"/>
</dbReference>
<dbReference type="AlphaFoldDB" id="A0A8H9H8Y6"/>
<keyword evidence="2 6" id="KW-0540">Nuclease</keyword>
<dbReference type="CDD" id="cd09873">
    <property type="entry name" value="PIN_Pae0151-like"/>
    <property type="match status" value="1"/>
</dbReference>
<keyword evidence="1 6" id="KW-1277">Toxin-antitoxin system</keyword>
<dbReference type="GO" id="GO:0090729">
    <property type="term" value="F:toxin activity"/>
    <property type="evidence" value="ECO:0007669"/>
    <property type="project" value="UniProtKB-KW"/>
</dbReference>
<proteinExistence type="inferred from homology"/>
<keyword evidence="3 6" id="KW-0479">Metal-binding</keyword>
<keyword evidence="9" id="KW-1185">Reference proteome</keyword>
<evidence type="ECO:0000256" key="6">
    <source>
        <dbReference type="HAMAP-Rule" id="MF_00265"/>
    </source>
</evidence>
<keyword evidence="5 6" id="KW-0460">Magnesium</keyword>